<evidence type="ECO:0000313" key="2">
    <source>
        <dbReference type="Proteomes" id="UP000198284"/>
    </source>
</evidence>
<dbReference type="EMBL" id="FZOT01000032">
    <property type="protein sequence ID" value="SNT37789.1"/>
    <property type="molecule type" value="Genomic_DNA"/>
</dbReference>
<evidence type="ECO:0000313" key="1">
    <source>
        <dbReference type="EMBL" id="SNT37789.1"/>
    </source>
</evidence>
<reference evidence="1 2" key="1">
    <citation type="submission" date="2017-06" db="EMBL/GenBank/DDBJ databases">
        <authorList>
            <person name="Kim H.J."/>
            <person name="Triplett B.A."/>
        </authorList>
    </citation>
    <scope>NUCLEOTIDE SEQUENCE [LARGE SCALE GENOMIC DNA]</scope>
    <source>
        <strain evidence="1 2">U15</strain>
    </source>
</reference>
<dbReference type="OrthoDB" id="8688776at2"/>
<keyword evidence="2" id="KW-1185">Reference proteome</keyword>
<dbReference type="RefSeq" id="WP_089401819.1">
    <property type="nucleotide sequence ID" value="NZ_FZOT01000032.1"/>
</dbReference>
<name>A0A239M7G1_9BURK</name>
<accession>A0A239M7G1</accession>
<protein>
    <recommendedName>
        <fullName evidence="3">Lipoprotein</fullName>
    </recommendedName>
</protein>
<dbReference type="PROSITE" id="PS51257">
    <property type="entry name" value="PROKAR_LIPOPROTEIN"/>
    <property type="match status" value="1"/>
</dbReference>
<dbReference type="Proteomes" id="UP000198284">
    <property type="component" value="Unassembled WGS sequence"/>
</dbReference>
<organism evidence="1 2">
    <name type="scientific">Noviherbaspirillum humi</name>
    <dbReference type="NCBI Taxonomy" id="1688639"/>
    <lineage>
        <taxon>Bacteria</taxon>
        <taxon>Pseudomonadati</taxon>
        <taxon>Pseudomonadota</taxon>
        <taxon>Betaproteobacteria</taxon>
        <taxon>Burkholderiales</taxon>
        <taxon>Oxalobacteraceae</taxon>
        <taxon>Noviherbaspirillum</taxon>
    </lineage>
</organism>
<evidence type="ECO:0008006" key="3">
    <source>
        <dbReference type="Google" id="ProtNLM"/>
    </source>
</evidence>
<gene>
    <name evidence="1" type="ORF">SAMN06265795_1329</name>
</gene>
<dbReference type="AlphaFoldDB" id="A0A239M7G1"/>
<proteinExistence type="predicted"/>
<sequence length="72" mass="8337">MKSRSYLTMGALSLLLCGCLEVEQHPGWRHGEYNGKKDNMAQQANFQGDRLAWWAAISNRNQKQNEFRRAKP</sequence>